<evidence type="ECO:0000259" key="2">
    <source>
        <dbReference type="Pfam" id="PF09832"/>
    </source>
</evidence>
<reference evidence="3 5" key="1">
    <citation type="journal article" date="2016" name="DNA Res.">
        <title>The complete genome sequencing of Prevotella intermedia strain OMA14 and a subsequent fine-scale, intra-species genomic comparison reveal an unusual amplification of conjugative and mobile transposons and identify a novel Prevotella-lineage-specific repeat.</title>
        <authorList>
            <person name="Naito M."/>
            <person name="Ogura Y."/>
            <person name="Itoh T."/>
            <person name="Shoji M."/>
            <person name="Okamoto M."/>
            <person name="Hayashi T."/>
            <person name="Nakayama K."/>
        </authorList>
    </citation>
    <scope>NUCLEOTIDE SEQUENCE [LARGE SCALE GENOMIC DNA]</scope>
    <source>
        <strain evidence="3 5">OMA14</strain>
    </source>
</reference>
<feature type="domain" description="DUF2059" evidence="2">
    <location>
        <begin position="119"/>
        <end position="175"/>
    </location>
</feature>
<dbReference type="Proteomes" id="UP000217431">
    <property type="component" value="Chromosome I"/>
</dbReference>
<name>A0A0S3UJR7_PREIN</name>
<gene>
    <name evidence="4" type="ORF">CTM58_07440</name>
    <name evidence="3" type="ORF">PIOMA14_I_1248</name>
</gene>
<dbReference type="EMBL" id="AP014597">
    <property type="protein sequence ID" value="BAU17756.1"/>
    <property type="molecule type" value="Genomic_DNA"/>
</dbReference>
<dbReference type="Pfam" id="PF09832">
    <property type="entry name" value="DUF2059"/>
    <property type="match status" value="1"/>
</dbReference>
<accession>A0A0S3UJR7</accession>
<evidence type="ECO:0000313" key="6">
    <source>
        <dbReference type="Proteomes" id="UP000229884"/>
    </source>
</evidence>
<dbReference type="InterPro" id="IPR018637">
    <property type="entry name" value="DUF2059"/>
</dbReference>
<evidence type="ECO:0000313" key="5">
    <source>
        <dbReference type="Proteomes" id="UP000217431"/>
    </source>
</evidence>
<evidence type="ECO:0000313" key="4">
    <source>
        <dbReference type="EMBL" id="PJI27910.1"/>
    </source>
</evidence>
<feature type="chain" id="PRO_5006619758" evidence="1">
    <location>
        <begin position="18"/>
        <end position="192"/>
    </location>
</feature>
<evidence type="ECO:0000256" key="1">
    <source>
        <dbReference type="SAM" id="SignalP"/>
    </source>
</evidence>
<organism evidence="3 5">
    <name type="scientific">Prevotella intermedia</name>
    <dbReference type="NCBI Taxonomy" id="28131"/>
    <lineage>
        <taxon>Bacteria</taxon>
        <taxon>Pseudomonadati</taxon>
        <taxon>Bacteroidota</taxon>
        <taxon>Bacteroidia</taxon>
        <taxon>Bacteroidales</taxon>
        <taxon>Prevotellaceae</taxon>
        <taxon>Prevotella</taxon>
    </lineage>
</organism>
<evidence type="ECO:0000313" key="3">
    <source>
        <dbReference type="EMBL" id="BAU17756.1"/>
    </source>
</evidence>
<dbReference type="Proteomes" id="UP000229884">
    <property type="component" value="Unassembled WGS sequence"/>
</dbReference>
<reference evidence="4 6" key="2">
    <citation type="submission" date="2017-11" db="EMBL/GenBank/DDBJ databases">
        <title>Genome sequencing of Prevotella intermedia KCOM 2832.</title>
        <authorList>
            <person name="Kook J.-K."/>
            <person name="Park S.-N."/>
            <person name="Lim Y.K."/>
        </authorList>
    </citation>
    <scope>NUCLEOTIDE SEQUENCE [LARGE SCALE GENOMIC DNA]</scope>
    <source>
        <strain evidence="4 6">KCOM 2832</strain>
    </source>
</reference>
<keyword evidence="1" id="KW-0732">Signal</keyword>
<dbReference type="RefSeq" id="WP_096405551.1">
    <property type="nucleotide sequence ID" value="NZ_AP014597.1"/>
</dbReference>
<sequence>MKKVFLTLLLVSFAAFSCNLKTQKAETSKEAGALKEVKTSKKVEAPKGVEAPKSIDTPKGIDMEYINAVDKLMEVSGAKTTLKAQFPIIMSNLREMLKGVPNDVFAKIESKYQEIFLKRMTEFYAPIYNRYFTLEDIKGYITFYETNLGRKVARTNPSLMNDLYQAGQQVGVAIGQSVVEELQAEGFDTKGL</sequence>
<dbReference type="STRING" id="28131.BWX40_01880"/>
<dbReference type="AlphaFoldDB" id="A0A0S3UJR7"/>
<dbReference type="EMBL" id="PENG01000001">
    <property type="protein sequence ID" value="PJI27910.1"/>
    <property type="molecule type" value="Genomic_DNA"/>
</dbReference>
<dbReference type="PROSITE" id="PS51257">
    <property type="entry name" value="PROKAR_LIPOPROTEIN"/>
    <property type="match status" value="1"/>
</dbReference>
<feature type="signal peptide" evidence="1">
    <location>
        <begin position="1"/>
        <end position="17"/>
    </location>
</feature>
<protein>
    <submittedName>
        <fullName evidence="4">DUF2059 domain-containing protein</fullName>
    </submittedName>
</protein>
<proteinExistence type="predicted"/>